<gene>
    <name evidence="4" type="ORF">JJ685_28790</name>
</gene>
<keyword evidence="2" id="KW-1133">Transmembrane helix</keyword>
<sequence>MNQHTRQGRTEDELSWFRRRGFLRGAAAWAALGGWGAAVAQQRSNIVEMRGDALLNGQVLRPTQYIQTGDRIETGPGAHLVFVVGDAAIQLRENTRVAVARGRTLHTVSVLRLLTGAVAAAWGRGTPRQLVTPTLTAGIRGTGLYAEVRPGEDLRTYFCNCYGVIDLTAGREHLVSQADYHQSFWAEPAPVNGRLLTPAPAINHTDEEMEFLARLLGERTPWQVAGRRGTKDGSGSLDPQPGQVHPAVR</sequence>
<keyword evidence="5" id="KW-1185">Reference proteome</keyword>
<feature type="domain" description="FecR protein" evidence="3">
    <location>
        <begin position="70"/>
        <end position="149"/>
    </location>
</feature>
<accession>A0A937CZJ1</accession>
<evidence type="ECO:0000256" key="2">
    <source>
        <dbReference type="SAM" id="Phobius"/>
    </source>
</evidence>
<dbReference type="Pfam" id="PF04773">
    <property type="entry name" value="FecR"/>
    <property type="match status" value="1"/>
</dbReference>
<organism evidence="4 5">
    <name type="scientific">Ramlibacter monticola</name>
    <dbReference type="NCBI Taxonomy" id="1926872"/>
    <lineage>
        <taxon>Bacteria</taxon>
        <taxon>Pseudomonadati</taxon>
        <taxon>Pseudomonadota</taxon>
        <taxon>Betaproteobacteria</taxon>
        <taxon>Burkholderiales</taxon>
        <taxon>Comamonadaceae</taxon>
        <taxon>Ramlibacter</taxon>
    </lineage>
</organism>
<evidence type="ECO:0000313" key="5">
    <source>
        <dbReference type="Proteomes" id="UP000599109"/>
    </source>
</evidence>
<protein>
    <submittedName>
        <fullName evidence="4">Iron dicitrate transport regulator FecR</fullName>
    </submittedName>
</protein>
<dbReference type="Proteomes" id="UP000599109">
    <property type="component" value="Unassembled WGS sequence"/>
</dbReference>
<dbReference type="RefSeq" id="WP_201677831.1">
    <property type="nucleotide sequence ID" value="NZ_JAEQNE010000012.1"/>
</dbReference>
<feature type="region of interest" description="Disordered" evidence="1">
    <location>
        <begin position="223"/>
        <end position="249"/>
    </location>
</feature>
<keyword evidence="2" id="KW-0812">Transmembrane</keyword>
<evidence type="ECO:0000256" key="1">
    <source>
        <dbReference type="SAM" id="MobiDB-lite"/>
    </source>
</evidence>
<evidence type="ECO:0000259" key="3">
    <source>
        <dbReference type="Pfam" id="PF04773"/>
    </source>
</evidence>
<keyword evidence="2" id="KW-0472">Membrane</keyword>
<dbReference type="AlphaFoldDB" id="A0A937CZJ1"/>
<dbReference type="PROSITE" id="PS51318">
    <property type="entry name" value="TAT"/>
    <property type="match status" value="1"/>
</dbReference>
<dbReference type="EMBL" id="JAEQNE010000012">
    <property type="protein sequence ID" value="MBL0395162.1"/>
    <property type="molecule type" value="Genomic_DNA"/>
</dbReference>
<comment type="caution">
    <text evidence="4">The sequence shown here is derived from an EMBL/GenBank/DDBJ whole genome shotgun (WGS) entry which is preliminary data.</text>
</comment>
<name>A0A937CZJ1_9BURK</name>
<evidence type="ECO:0000313" key="4">
    <source>
        <dbReference type="EMBL" id="MBL0395162.1"/>
    </source>
</evidence>
<reference evidence="4 5" key="1">
    <citation type="journal article" date="2017" name="Int. J. Syst. Evol. Microbiol.">
        <title>Ramlibacter monticola sp. nov., isolated from forest soil.</title>
        <authorList>
            <person name="Chaudhary D.K."/>
            <person name="Kim J."/>
        </authorList>
    </citation>
    <scope>NUCLEOTIDE SEQUENCE [LARGE SCALE GENOMIC DNA]</scope>
    <source>
        <strain evidence="4 5">KACC 19175</strain>
    </source>
</reference>
<dbReference type="InterPro" id="IPR006860">
    <property type="entry name" value="FecR"/>
</dbReference>
<feature type="transmembrane region" description="Helical" evidence="2">
    <location>
        <begin position="21"/>
        <end position="40"/>
    </location>
</feature>
<dbReference type="InterPro" id="IPR006311">
    <property type="entry name" value="TAT_signal"/>
</dbReference>
<proteinExistence type="predicted"/>